<proteinExistence type="predicted"/>
<protein>
    <submittedName>
        <fullName evidence="2">Uncharacterized protein</fullName>
    </submittedName>
</protein>
<evidence type="ECO:0000256" key="1">
    <source>
        <dbReference type="SAM" id="MobiDB-lite"/>
    </source>
</evidence>
<evidence type="ECO:0000313" key="3">
    <source>
        <dbReference type="Proteomes" id="UP000077069"/>
    </source>
</evidence>
<reference evidence="2 3" key="1">
    <citation type="submission" date="2016-05" db="EMBL/GenBank/DDBJ databases">
        <title>Comparative analysis of secretome profiles of manganese(II)-oxidizing ascomycete fungi.</title>
        <authorList>
            <consortium name="DOE Joint Genome Institute"/>
            <person name="Zeiner C.A."/>
            <person name="Purvine S.O."/>
            <person name="Zink E.M."/>
            <person name="Wu S."/>
            <person name="Pasa-Tolic L."/>
            <person name="Chaput D.L."/>
            <person name="Haridas S."/>
            <person name="Grigoriev I.V."/>
            <person name="Santelli C.M."/>
            <person name="Hansel C.M."/>
        </authorList>
    </citation>
    <scope>NUCLEOTIDE SEQUENCE [LARGE SCALE GENOMIC DNA]</scope>
    <source>
        <strain evidence="2 3">AP3s5-JAC2a</strain>
    </source>
</reference>
<dbReference type="GeneID" id="28764091"/>
<keyword evidence="3" id="KW-1185">Reference proteome</keyword>
<dbReference type="EMBL" id="KV441569">
    <property type="protein sequence ID" value="OAF98514.1"/>
    <property type="molecule type" value="Genomic_DNA"/>
</dbReference>
<dbReference type="RefSeq" id="XP_018028880.1">
    <property type="nucleotide sequence ID" value="XM_018180605.1"/>
</dbReference>
<feature type="region of interest" description="Disordered" evidence="1">
    <location>
        <begin position="298"/>
        <end position="367"/>
    </location>
</feature>
<name>A0A177BT82_9PLEO</name>
<feature type="compositionally biased region" description="Basic residues" evidence="1">
    <location>
        <begin position="343"/>
        <end position="353"/>
    </location>
</feature>
<dbReference type="AlphaFoldDB" id="A0A177BT82"/>
<dbReference type="InParanoid" id="A0A177BT82"/>
<feature type="compositionally biased region" description="Basic and acidic residues" evidence="1">
    <location>
        <begin position="321"/>
        <end position="335"/>
    </location>
</feature>
<evidence type="ECO:0000313" key="2">
    <source>
        <dbReference type="EMBL" id="OAF98514.1"/>
    </source>
</evidence>
<accession>A0A177BT82</accession>
<dbReference type="Proteomes" id="UP000077069">
    <property type="component" value="Unassembled WGS sequence"/>
</dbReference>
<gene>
    <name evidence="2" type="ORF">CC84DRAFT_1182145</name>
</gene>
<organism evidence="2 3">
    <name type="scientific">Paraphaeosphaeria sporulosa</name>
    <dbReference type="NCBI Taxonomy" id="1460663"/>
    <lineage>
        <taxon>Eukaryota</taxon>
        <taxon>Fungi</taxon>
        <taxon>Dikarya</taxon>
        <taxon>Ascomycota</taxon>
        <taxon>Pezizomycotina</taxon>
        <taxon>Dothideomycetes</taxon>
        <taxon>Pleosporomycetidae</taxon>
        <taxon>Pleosporales</taxon>
        <taxon>Massarineae</taxon>
        <taxon>Didymosphaeriaceae</taxon>
        <taxon>Paraphaeosphaeria</taxon>
    </lineage>
</organism>
<sequence length="367" mass="40225">MAGLGHNPGGLVVSCRRVAAVLLCVPLPAPSRTPREPLLLLFPLTCSILWFSFPQWPPNAAVLGATPWCRDFPFAMITTKLRRRSKSLFSSSAAPTSSPSLLRAVADAPSRLSINPSIQNPVPASRSYSIGNMPQLRTGHIHQPPFASDSESNQVPSPEFGRFLYPRRAEATPVPDDFYVIPSSLRLPPSELRPLEPRLPSSLCISSSPLHRVAGSARVSRAARTYDTATQVPVQRGCAAKLKRPSFLPRGDVVPTERLLPELLYKRDSGSFAMGIARGGQSQNWAPELQGLLAWDGMHWPSPPAPPGSPFKGRPRTRRSGTVEEKLPERRKGETGRVNQRGKNGRVARRKARGRETKQVRSVARRA</sequence>